<keyword evidence="2" id="KW-1185">Reference proteome</keyword>
<sequence>MAIDFYSLSDRLRKQKLFSISEKEFELLDDVWSQYKKLTGVYIDAYGTTRIYPEHVTLIKKLLLNHSDKAAKKLLSYLDKSNEGYLLLGD</sequence>
<dbReference type="EMBL" id="BAABJI010000004">
    <property type="protein sequence ID" value="GAA4928970.1"/>
    <property type="molecule type" value="Genomic_DNA"/>
</dbReference>
<evidence type="ECO:0000313" key="1">
    <source>
        <dbReference type="EMBL" id="GAA4928970.1"/>
    </source>
</evidence>
<evidence type="ECO:0000313" key="2">
    <source>
        <dbReference type="Proteomes" id="UP001501436"/>
    </source>
</evidence>
<comment type="caution">
    <text evidence="1">The sequence shown here is derived from an EMBL/GenBank/DDBJ whole genome shotgun (WGS) entry which is preliminary data.</text>
</comment>
<gene>
    <name evidence="1" type="ORF">GCM10023313_37080</name>
</gene>
<dbReference type="Proteomes" id="UP001501436">
    <property type="component" value="Unassembled WGS sequence"/>
</dbReference>
<protein>
    <submittedName>
        <fullName evidence="1">Uncharacterized protein</fullName>
    </submittedName>
</protein>
<name>A0ABP9G6W8_9SPHI</name>
<organism evidence="1 2">
    <name type="scientific">Mucilaginibacter defluvii</name>
    <dbReference type="NCBI Taxonomy" id="1196019"/>
    <lineage>
        <taxon>Bacteria</taxon>
        <taxon>Pseudomonadati</taxon>
        <taxon>Bacteroidota</taxon>
        <taxon>Sphingobacteriia</taxon>
        <taxon>Sphingobacteriales</taxon>
        <taxon>Sphingobacteriaceae</taxon>
        <taxon>Mucilaginibacter</taxon>
    </lineage>
</organism>
<reference evidence="2" key="1">
    <citation type="journal article" date="2019" name="Int. J. Syst. Evol. Microbiol.">
        <title>The Global Catalogue of Microorganisms (GCM) 10K type strain sequencing project: providing services to taxonomists for standard genome sequencing and annotation.</title>
        <authorList>
            <consortium name="The Broad Institute Genomics Platform"/>
            <consortium name="The Broad Institute Genome Sequencing Center for Infectious Disease"/>
            <person name="Wu L."/>
            <person name="Ma J."/>
        </authorList>
    </citation>
    <scope>NUCLEOTIDE SEQUENCE [LARGE SCALE GENOMIC DNA]</scope>
    <source>
        <strain evidence="2">JCM 18283</strain>
    </source>
</reference>
<dbReference type="RefSeq" id="WP_345333733.1">
    <property type="nucleotide sequence ID" value="NZ_BAABJI010000004.1"/>
</dbReference>
<proteinExistence type="predicted"/>
<accession>A0ABP9G6W8</accession>